<keyword evidence="5" id="KW-1185">Reference proteome</keyword>
<feature type="non-terminal residue" evidence="4">
    <location>
        <position position="801"/>
    </location>
</feature>
<evidence type="ECO:0000256" key="1">
    <source>
        <dbReference type="ARBA" id="ARBA00022729"/>
    </source>
</evidence>
<dbReference type="Gene3D" id="2.60.40.10">
    <property type="entry name" value="Immunoglobulins"/>
    <property type="match status" value="1"/>
</dbReference>
<organism evidence="4 5">
    <name type="scientific">Anaeromicrobium sediminis</name>
    <dbReference type="NCBI Taxonomy" id="1478221"/>
    <lineage>
        <taxon>Bacteria</taxon>
        <taxon>Bacillati</taxon>
        <taxon>Bacillota</taxon>
        <taxon>Clostridia</taxon>
        <taxon>Peptostreptococcales</taxon>
        <taxon>Thermotaleaceae</taxon>
        <taxon>Anaeromicrobium</taxon>
    </lineage>
</organism>
<comment type="caution">
    <text evidence="4">The sequence shown here is derived from an EMBL/GenBank/DDBJ whole genome shotgun (WGS) entry which is preliminary data.</text>
</comment>
<dbReference type="InterPro" id="IPR013783">
    <property type="entry name" value="Ig-like_fold"/>
</dbReference>
<reference evidence="4 5" key="1">
    <citation type="submission" date="2017-06" db="EMBL/GenBank/DDBJ databases">
        <title>Draft genome sequence of anaerobic fermentative bacterium Anaeromicrobium sediminis DY2726D isolated from West Pacific Ocean sediments.</title>
        <authorList>
            <person name="Zeng X."/>
        </authorList>
    </citation>
    <scope>NUCLEOTIDE SEQUENCE [LARGE SCALE GENOMIC DNA]</scope>
    <source>
        <strain evidence="4 5">DY2726D</strain>
    </source>
</reference>
<sequence>MTKKVLSVVVAVMVLFSLNNYSYGETVDPNNIILSTSPQNSEINVSLDPLIKISFTHEIQFLDSSKSNYITLTSNEGAYLLDNSGIEIGGTGNKELLINIMDERDGVFNLKKNTEYTLTISPNMVRLVGVTDISGNEVKNKEIQLVFTTTGDGSIPNVVKYSSNENFMDDITKVNETQLSKDGYIYIRFDQNINEDIDVLGTLLNDRVKINKKLKSFNEATVAESVYNPDFNFINNNDNYSYTSKVEYFNIESIEHINDYLKIKPTEILKENSSYRLFIDKKYIEDTHGINISNNIDTVFYVKAASDNSTINYSLNNGESNFDKTYYTQPIYNSTTPMEIRLDREVIPLLSSERYDTVTSGVYEDSLKNITIFENYNEDIKAPIKEIKLNYYLDGSNKKSKLYIYPNENLKSGLHYKLSIPEGTFETIGGVKSNNLIYSFVTASNEINDKGIDKLEDNEIKVIDLKNTEKTFNIIGHNFNERISKVVLIPFSGNAPNSIDIDSSYVEFDNSTKLKVHIRDSIRDELSKDTNTGKYKVKVVFQNGDEIISSDNELLYIVPKDKPVVVRVYPTNEGVYDENQLKHDVIDDTTKDKFFVKVTFNDIDNTLKLNKDNLNAINIHSLNGSENVLDKVFMNSIISDTEKTNKYIYVKNESSNEVTIYIPILKLSSNNSYVLDIPSNLVYYGGADNVIGNESVSFNFKTKDIPNIDKISIGSVPEDYDDYDIYIYGKYFSSDVEVYFNEEKARDVDWIDDKTLKVELPSDLDVGIYDVIIKNGENHKATMYGSISIIQEGDHVPNENY</sequence>
<dbReference type="RefSeq" id="WP_141228407.1">
    <property type="nucleotide sequence ID" value="NZ_NIBG01000036.1"/>
</dbReference>
<dbReference type="SUPFAM" id="SSF81296">
    <property type="entry name" value="E set domains"/>
    <property type="match status" value="1"/>
</dbReference>
<dbReference type="AlphaFoldDB" id="A0A267MBM2"/>
<feature type="signal peptide" evidence="2">
    <location>
        <begin position="1"/>
        <end position="22"/>
    </location>
</feature>
<gene>
    <name evidence="4" type="ORF">CCE28_21080</name>
</gene>
<evidence type="ECO:0000256" key="2">
    <source>
        <dbReference type="SAM" id="SignalP"/>
    </source>
</evidence>
<accession>A0A267MBM2</accession>
<name>A0A267MBM2_9FIRM</name>
<dbReference type="Proteomes" id="UP000216024">
    <property type="component" value="Unassembled WGS sequence"/>
</dbReference>
<dbReference type="Pfam" id="PF13205">
    <property type="entry name" value="Big_5"/>
    <property type="match status" value="1"/>
</dbReference>
<proteinExistence type="predicted"/>
<feature type="chain" id="PRO_5039493083" description="SbsA Ig-like domain-containing protein" evidence="2">
    <location>
        <begin position="23"/>
        <end position="801"/>
    </location>
</feature>
<feature type="domain" description="SbsA Ig-like" evidence="3">
    <location>
        <begin position="33"/>
        <end position="149"/>
    </location>
</feature>
<dbReference type="EMBL" id="NIBG01000036">
    <property type="protein sequence ID" value="PAB56328.1"/>
    <property type="molecule type" value="Genomic_DNA"/>
</dbReference>
<evidence type="ECO:0000259" key="3">
    <source>
        <dbReference type="Pfam" id="PF13205"/>
    </source>
</evidence>
<protein>
    <recommendedName>
        <fullName evidence="3">SbsA Ig-like domain-containing protein</fullName>
    </recommendedName>
</protein>
<dbReference type="InterPro" id="IPR014756">
    <property type="entry name" value="Ig_E-set"/>
</dbReference>
<evidence type="ECO:0000313" key="5">
    <source>
        <dbReference type="Proteomes" id="UP000216024"/>
    </source>
</evidence>
<evidence type="ECO:0000313" key="4">
    <source>
        <dbReference type="EMBL" id="PAB56328.1"/>
    </source>
</evidence>
<dbReference type="InterPro" id="IPR032812">
    <property type="entry name" value="SbsA_Ig"/>
</dbReference>
<keyword evidence="1 2" id="KW-0732">Signal</keyword>
<dbReference type="OrthoDB" id="1948621at2"/>